<dbReference type="GO" id="GO:0006355">
    <property type="term" value="P:regulation of DNA-templated transcription"/>
    <property type="evidence" value="ECO:0007669"/>
    <property type="project" value="UniProtKB-UniRule"/>
</dbReference>
<keyword evidence="10" id="KW-1185">Reference proteome</keyword>
<dbReference type="InterPro" id="IPR049083">
    <property type="entry name" value="TACO1_YebC_N"/>
</dbReference>
<dbReference type="InterPro" id="IPR048300">
    <property type="entry name" value="TACO1_YebC-like_2nd/3rd_dom"/>
</dbReference>
<dbReference type="InterPro" id="IPR017856">
    <property type="entry name" value="Integrase-like_N"/>
</dbReference>
<evidence type="ECO:0000256" key="6">
    <source>
        <dbReference type="HAMAP-Rule" id="MF_00693"/>
    </source>
</evidence>
<dbReference type="KEGG" id="alam:RT761_01947"/>
<dbReference type="AlphaFoldDB" id="A0A7T1AMQ0"/>
<dbReference type="NCBIfam" id="NF001030">
    <property type="entry name" value="PRK00110.1"/>
    <property type="match status" value="1"/>
</dbReference>
<dbReference type="SUPFAM" id="SSF75625">
    <property type="entry name" value="YebC-like"/>
    <property type="match status" value="1"/>
</dbReference>
<dbReference type="Gene3D" id="1.10.10.200">
    <property type="match status" value="1"/>
</dbReference>
<accession>A0A7T1AMQ0</accession>
<evidence type="ECO:0000256" key="2">
    <source>
        <dbReference type="ARBA" id="ARBA00022490"/>
    </source>
</evidence>
<feature type="domain" description="TACO1/YebC-like N-terminal" evidence="8">
    <location>
        <begin position="5"/>
        <end position="76"/>
    </location>
</feature>
<dbReference type="Pfam" id="PF01709">
    <property type="entry name" value="Transcrip_reg"/>
    <property type="match status" value="1"/>
</dbReference>
<dbReference type="GO" id="GO:0005829">
    <property type="term" value="C:cytosol"/>
    <property type="evidence" value="ECO:0007669"/>
    <property type="project" value="TreeGrafter"/>
</dbReference>
<sequence length="249" mass="27176">MSGHSKWASIKHKKGKTDAARGKAFSKLIRLITVAARQGGGNPDNNPRLRDAILKAREINMPADNIDKAIKKGTGELEGVAIEEVTYEGYGPGGVAVMVDATTDNRNRTTAEVRHLFSKLGGNLGENGSVAWIFERKGLISFDKGSVEEDDLTMIAIDAGAEDIQTSDTTIDIVTSPGDFDRIKDLIEENKIAYSNAEITMVPKTTVHLEGKQAQQTLNLIDSLEELDDVQEVFSNFEISDELLESLEQ</sequence>
<comment type="subcellular location">
    <subcellularLocation>
        <location evidence="6">Cytoplasm</location>
    </subcellularLocation>
</comment>
<dbReference type="Proteomes" id="UP000594463">
    <property type="component" value="Chromosome"/>
</dbReference>
<keyword evidence="3 6" id="KW-0805">Transcription regulation</keyword>
<evidence type="ECO:0000256" key="5">
    <source>
        <dbReference type="ARBA" id="ARBA00023163"/>
    </source>
</evidence>
<dbReference type="InterPro" id="IPR026564">
    <property type="entry name" value="Transcrip_reg_TACO1-like_dom3"/>
</dbReference>
<dbReference type="PANTHER" id="PTHR12532">
    <property type="entry name" value="TRANSLATIONAL ACTIVATOR OF CYTOCHROME C OXIDASE 1"/>
    <property type="match status" value="1"/>
</dbReference>
<dbReference type="Gene3D" id="3.30.70.980">
    <property type="match status" value="2"/>
</dbReference>
<dbReference type="NCBIfam" id="NF009044">
    <property type="entry name" value="PRK12378.1"/>
    <property type="match status" value="1"/>
</dbReference>
<proteinExistence type="inferred from homology"/>
<evidence type="ECO:0000313" key="9">
    <source>
        <dbReference type="EMBL" id="QPM68724.1"/>
    </source>
</evidence>
<gene>
    <name evidence="9" type="ORF">RT761_01947</name>
</gene>
<dbReference type="PANTHER" id="PTHR12532:SF6">
    <property type="entry name" value="TRANSCRIPTIONAL REGULATORY PROTEIN YEBC-RELATED"/>
    <property type="match status" value="1"/>
</dbReference>
<evidence type="ECO:0000256" key="1">
    <source>
        <dbReference type="ARBA" id="ARBA00008724"/>
    </source>
</evidence>
<protein>
    <recommendedName>
        <fullName evidence="6">Probable transcriptional regulatory protein RT761_01947</fullName>
    </recommendedName>
</protein>
<dbReference type="InterPro" id="IPR029072">
    <property type="entry name" value="YebC-like"/>
</dbReference>
<organism evidence="9 10">
    <name type="scientific">Atribacter laminatus</name>
    <dbReference type="NCBI Taxonomy" id="2847778"/>
    <lineage>
        <taxon>Bacteria</taxon>
        <taxon>Pseudomonadati</taxon>
        <taxon>Atribacterota</taxon>
        <taxon>Atribacteria</taxon>
        <taxon>Atribacterales</taxon>
        <taxon>Atribacteraceae</taxon>
        <taxon>Atribacter</taxon>
    </lineage>
</organism>
<keyword evidence="5 6" id="KW-0804">Transcription</keyword>
<evidence type="ECO:0000259" key="7">
    <source>
        <dbReference type="Pfam" id="PF01709"/>
    </source>
</evidence>
<keyword evidence="2 6" id="KW-0963">Cytoplasm</keyword>
<evidence type="ECO:0000256" key="3">
    <source>
        <dbReference type="ARBA" id="ARBA00023015"/>
    </source>
</evidence>
<evidence type="ECO:0000259" key="8">
    <source>
        <dbReference type="Pfam" id="PF20772"/>
    </source>
</evidence>
<dbReference type="FunFam" id="3.30.70.980:FF:000002">
    <property type="entry name" value="Probable transcriptional regulatory protein YebC"/>
    <property type="match status" value="1"/>
</dbReference>
<dbReference type="RefSeq" id="WP_218111219.1">
    <property type="nucleotide sequence ID" value="NZ_CP065383.1"/>
</dbReference>
<dbReference type="HAMAP" id="MF_00693">
    <property type="entry name" value="Transcrip_reg_TACO1"/>
    <property type="match status" value="1"/>
</dbReference>
<dbReference type="InterPro" id="IPR002876">
    <property type="entry name" value="Transcrip_reg_TACO1-like"/>
</dbReference>
<comment type="similarity">
    <text evidence="1 6">Belongs to the TACO1 family.</text>
</comment>
<dbReference type="GO" id="GO:0003677">
    <property type="term" value="F:DNA binding"/>
    <property type="evidence" value="ECO:0007669"/>
    <property type="project" value="UniProtKB-UniRule"/>
</dbReference>
<evidence type="ECO:0000313" key="10">
    <source>
        <dbReference type="Proteomes" id="UP000594463"/>
    </source>
</evidence>
<feature type="domain" description="TACO1/YebC-like second and third" evidence="7">
    <location>
        <begin position="83"/>
        <end position="237"/>
    </location>
</feature>
<name>A0A7T1AMQ0_ATRLM</name>
<dbReference type="NCBIfam" id="TIGR01033">
    <property type="entry name" value="YebC/PmpR family DNA-binding transcriptional regulator"/>
    <property type="match status" value="1"/>
</dbReference>
<dbReference type="EMBL" id="CP065383">
    <property type="protein sequence ID" value="QPM68724.1"/>
    <property type="molecule type" value="Genomic_DNA"/>
</dbReference>
<dbReference type="FunFam" id="1.10.10.200:FF:000002">
    <property type="entry name" value="Probable transcriptional regulatory protein CLM62_37755"/>
    <property type="match status" value="1"/>
</dbReference>
<evidence type="ECO:0000256" key="4">
    <source>
        <dbReference type="ARBA" id="ARBA00023125"/>
    </source>
</evidence>
<keyword evidence="4 6" id="KW-0238">DNA-binding</keyword>
<dbReference type="Pfam" id="PF20772">
    <property type="entry name" value="TACO1_YebC_N"/>
    <property type="match status" value="1"/>
</dbReference>
<reference evidence="9 10" key="1">
    <citation type="journal article" date="2021" name="Nat. Commun.">
        <title>Isolation of a member of the candidate phylum Atribacteria reveals a unique cell membrane structure.</title>
        <authorList>
            <person name="Taiki K."/>
            <person name="Nobu M.K."/>
            <person name="Kusada H."/>
            <person name="Meng X.-Y."/>
            <person name="Hosoki N."/>
            <person name="Uematsu K."/>
            <person name="Yoshioka H."/>
            <person name="Kamagata Y."/>
            <person name="Tamaki H."/>
        </authorList>
    </citation>
    <scope>NUCLEOTIDE SEQUENCE [LARGE SCALE GENOMIC DNA]</scope>
    <source>
        <strain evidence="9 10">RT761</strain>
    </source>
</reference>